<keyword evidence="4" id="KW-1185">Reference proteome</keyword>
<evidence type="ECO:0000256" key="1">
    <source>
        <dbReference type="SAM" id="Phobius"/>
    </source>
</evidence>
<evidence type="ECO:0000313" key="3">
    <source>
        <dbReference type="EMBL" id="SCL66759.1"/>
    </source>
</evidence>
<keyword evidence="1" id="KW-0472">Membrane</keyword>
<evidence type="ECO:0000313" key="4">
    <source>
        <dbReference type="Proteomes" id="UP000199696"/>
    </source>
</evidence>
<dbReference type="AlphaFoldDB" id="A0A1C6VKA2"/>
<organism evidence="3 4">
    <name type="scientific">Micromonospora eburnea</name>
    <dbReference type="NCBI Taxonomy" id="227316"/>
    <lineage>
        <taxon>Bacteria</taxon>
        <taxon>Bacillati</taxon>
        <taxon>Actinomycetota</taxon>
        <taxon>Actinomycetes</taxon>
        <taxon>Micromonosporales</taxon>
        <taxon>Micromonosporaceae</taxon>
        <taxon>Micromonospora</taxon>
    </lineage>
</organism>
<accession>A0A1C6VKA2</accession>
<feature type="domain" description="DUF5667" evidence="2">
    <location>
        <begin position="127"/>
        <end position="171"/>
    </location>
</feature>
<gene>
    <name evidence="3" type="ORF">GA0070604_5784</name>
</gene>
<dbReference type="Proteomes" id="UP000199696">
    <property type="component" value="Unassembled WGS sequence"/>
</dbReference>
<sequence length="284" mass="29758">MDSDLFSRRRAERFAQLLDEANGGRRHHVRSRADDELAALVAVGRRLAADPPAVEVDAEFRTGLRAMLVATAEREGVGAPAQPTTAPASTGVRAVTGRRVRARGAILVGVAAGAIALSGISAASENALPGDALYGMKRSTERAQLALASSDVSRGQLFLDFARTRLDEAATVHGDRVGFSAVLDDMDADTRQGVRLLATAAVQRADATGLNAIDAFVTGQRRAVSGLLDRVDHVERDRTHRSLDLLDAVGRRADGIRAAIACGLSAPVASDALGPNPDACPADR</sequence>
<dbReference type="EMBL" id="FMHY01000002">
    <property type="protein sequence ID" value="SCL66759.1"/>
    <property type="molecule type" value="Genomic_DNA"/>
</dbReference>
<dbReference type="OrthoDB" id="3402808at2"/>
<dbReference type="STRING" id="227316.GA0070604_5784"/>
<dbReference type="Pfam" id="PF18915">
    <property type="entry name" value="DUF5667"/>
    <property type="match status" value="1"/>
</dbReference>
<keyword evidence="1" id="KW-0812">Transmembrane</keyword>
<name>A0A1C6VKA2_9ACTN</name>
<dbReference type="RefSeq" id="WP_091125497.1">
    <property type="nucleotide sequence ID" value="NZ_FMHY01000002.1"/>
</dbReference>
<protein>
    <recommendedName>
        <fullName evidence="2">DUF5667 domain-containing protein</fullName>
    </recommendedName>
</protein>
<dbReference type="InterPro" id="IPR043725">
    <property type="entry name" value="DUF5667"/>
</dbReference>
<proteinExistence type="predicted"/>
<keyword evidence="1" id="KW-1133">Transmembrane helix</keyword>
<feature type="transmembrane region" description="Helical" evidence="1">
    <location>
        <begin position="105"/>
        <end position="123"/>
    </location>
</feature>
<evidence type="ECO:0000259" key="2">
    <source>
        <dbReference type="Pfam" id="PF18915"/>
    </source>
</evidence>
<reference evidence="4" key="1">
    <citation type="submission" date="2016-06" db="EMBL/GenBank/DDBJ databases">
        <authorList>
            <person name="Varghese N."/>
            <person name="Submissions Spin"/>
        </authorList>
    </citation>
    <scope>NUCLEOTIDE SEQUENCE [LARGE SCALE GENOMIC DNA]</scope>
    <source>
        <strain evidence="4">DSM 44814</strain>
    </source>
</reference>